<comment type="caution">
    <text evidence="1">The sequence shown here is derived from an EMBL/GenBank/DDBJ whole genome shotgun (WGS) entry which is preliminary data.</text>
</comment>
<accession>A0A835H0J7</accession>
<sequence>MTTTDMVSKSQKAKRLRTVYEKLSVEGFTSDQIETSLSALYVSNHSGFVVAASLHVSNHSGFVVAASLHLSFPHQKGETHISGASTSTSKNTKGPSIGVSEVLPKGYEKIYMHASLWQEHHSRMRNVIMLVVGDLLKERD</sequence>
<dbReference type="Proteomes" id="UP000631114">
    <property type="component" value="Unassembled WGS sequence"/>
</dbReference>
<reference evidence="1 2" key="1">
    <citation type="submission" date="2020-10" db="EMBL/GenBank/DDBJ databases">
        <title>The Coptis chinensis genome and diversification of protoberbering-type alkaloids.</title>
        <authorList>
            <person name="Wang B."/>
            <person name="Shu S."/>
            <person name="Song C."/>
            <person name="Liu Y."/>
        </authorList>
    </citation>
    <scope>NUCLEOTIDE SEQUENCE [LARGE SCALE GENOMIC DNA]</scope>
    <source>
        <strain evidence="1">HL-2020</strain>
        <tissue evidence="1">Leaf</tissue>
    </source>
</reference>
<evidence type="ECO:0000313" key="2">
    <source>
        <dbReference type="Proteomes" id="UP000631114"/>
    </source>
</evidence>
<evidence type="ECO:0000313" key="1">
    <source>
        <dbReference type="EMBL" id="KAF9590986.1"/>
    </source>
</evidence>
<dbReference type="OrthoDB" id="5600252at2759"/>
<keyword evidence="2" id="KW-1185">Reference proteome</keyword>
<proteinExistence type="predicted"/>
<organism evidence="1 2">
    <name type="scientific">Coptis chinensis</name>
    <dbReference type="NCBI Taxonomy" id="261450"/>
    <lineage>
        <taxon>Eukaryota</taxon>
        <taxon>Viridiplantae</taxon>
        <taxon>Streptophyta</taxon>
        <taxon>Embryophyta</taxon>
        <taxon>Tracheophyta</taxon>
        <taxon>Spermatophyta</taxon>
        <taxon>Magnoliopsida</taxon>
        <taxon>Ranunculales</taxon>
        <taxon>Ranunculaceae</taxon>
        <taxon>Coptidoideae</taxon>
        <taxon>Coptis</taxon>
    </lineage>
</organism>
<name>A0A835H0J7_9MAGN</name>
<dbReference type="AlphaFoldDB" id="A0A835H0J7"/>
<protein>
    <submittedName>
        <fullName evidence="1">Uncharacterized protein</fullName>
    </submittedName>
</protein>
<gene>
    <name evidence="1" type="ORF">IFM89_000531</name>
</gene>
<dbReference type="EMBL" id="JADFTS010000008">
    <property type="protein sequence ID" value="KAF9590986.1"/>
    <property type="molecule type" value="Genomic_DNA"/>
</dbReference>